<evidence type="ECO:0000259" key="6">
    <source>
        <dbReference type="PROSITE" id="PS50303"/>
    </source>
</evidence>
<feature type="region of interest" description="Disordered" evidence="5">
    <location>
        <begin position="485"/>
        <end position="519"/>
    </location>
</feature>
<reference evidence="8" key="1">
    <citation type="submission" date="2016-02" db="EMBL/GenBank/DDBJ databases">
        <title>Draft genome sequence of Microdochium bolleyi, a fungal endophyte of beachgrass.</title>
        <authorList>
            <consortium name="DOE Joint Genome Institute"/>
            <person name="David A.S."/>
            <person name="May G."/>
            <person name="Haridas S."/>
            <person name="Lim J."/>
            <person name="Wang M."/>
            <person name="Labutti K."/>
            <person name="Lipzen A."/>
            <person name="Barry K."/>
            <person name="Grigoriev I.V."/>
        </authorList>
    </citation>
    <scope>NUCLEOTIDE SEQUENCE [LARGE SCALE GENOMIC DNA]</scope>
    <source>
        <strain evidence="8">J235TASD1</strain>
    </source>
</reference>
<dbReference type="SUPFAM" id="SSF48371">
    <property type="entry name" value="ARM repeat"/>
    <property type="match status" value="1"/>
</dbReference>
<evidence type="ECO:0000256" key="2">
    <source>
        <dbReference type="ARBA" id="ARBA00024893"/>
    </source>
</evidence>
<protein>
    <submittedName>
        <fullName evidence="7">Armadillo-type protein</fullName>
    </submittedName>
</protein>
<dbReference type="InterPro" id="IPR033133">
    <property type="entry name" value="PUM-HD"/>
</dbReference>
<feature type="repeat" description="Pumilio" evidence="3">
    <location>
        <begin position="752"/>
        <end position="787"/>
    </location>
</feature>
<dbReference type="PROSITE" id="PS50303">
    <property type="entry name" value="PUM_HD"/>
    <property type="match status" value="1"/>
</dbReference>
<feature type="compositionally biased region" description="Polar residues" evidence="5">
    <location>
        <begin position="58"/>
        <end position="69"/>
    </location>
</feature>
<evidence type="ECO:0000256" key="4">
    <source>
        <dbReference type="SAM" id="Coils"/>
    </source>
</evidence>
<comment type="function">
    <text evidence="2">RNA-binding nucleolar protein required for pre-rRNA processing. Involved in production of 18S rRNA and assembly of small ribosomal subunit.</text>
</comment>
<feature type="compositionally biased region" description="Basic and acidic residues" evidence="5">
    <location>
        <begin position="146"/>
        <end position="163"/>
    </location>
</feature>
<feature type="region of interest" description="Disordered" evidence="5">
    <location>
        <begin position="54"/>
        <end position="174"/>
    </location>
</feature>
<dbReference type="STRING" id="196109.A0A136JIA8"/>
<dbReference type="InterPro" id="IPR033712">
    <property type="entry name" value="Pumilio_RNA-bd"/>
</dbReference>
<dbReference type="EMBL" id="KQ964245">
    <property type="protein sequence ID" value="KXJ96878.1"/>
    <property type="molecule type" value="Genomic_DNA"/>
</dbReference>
<dbReference type="Proteomes" id="UP000070501">
    <property type="component" value="Unassembled WGS sequence"/>
</dbReference>
<feature type="compositionally biased region" description="Polar residues" evidence="5">
    <location>
        <begin position="309"/>
        <end position="341"/>
    </location>
</feature>
<feature type="repeat" description="Pumilio" evidence="3">
    <location>
        <begin position="535"/>
        <end position="570"/>
    </location>
</feature>
<feature type="compositionally biased region" description="Low complexity" evidence="5">
    <location>
        <begin position="110"/>
        <end position="127"/>
    </location>
</feature>
<feature type="region of interest" description="Disordered" evidence="5">
    <location>
        <begin position="405"/>
        <end position="441"/>
    </location>
</feature>
<dbReference type="GO" id="GO:0003729">
    <property type="term" value="F:mRNA binding"/>
    <property type="evidence" value="ECO:0007669"/>
    <property type="project" value="TreeGrafter"/>
</dbReference>
<dbReference type="Gene3D" id="1.25.10.10">
    <property type="entry name" value="Leucine-rich Repeat Variant"/>
    <property type="match status" value="1"/>
</dbReference>
<feature type="region of interest" description="Disordered" evidence="5">
    <location>
        <begin position="848"/>
        <end position="947"/>
    </location>
</feature>
<dbReference type="OrthoDB" id="668540at2759"/>
<evidence type="ECO:0000256" key="5">
    <source>
        <dbReference type="SAM" id="MobiDB-lite"/>
    </source>
</evidence>
<evidence type="ECO:0000256" key="3">
    <source>
        <dbReference type="PROSITE-ProRule" id="PRU00317"/>
    </source>
</evidence>
<keyword evidence="4" id="KW-0175">Coiled coil</keyword>
<feature type="compositionally biased region" description="Gly residues" evidence="5">
    <location>
        <begin position="891"/>
        <end position="901"/>
    </location>
</feature>
<feature type="repeat" description="Pumilio" evidence="3">
    <location>
        <begin position="644"/>
        <end position="679"/>
    </location>
</feature>
<dbReference type="GO" id="GO:0010608">
    <property type="term" value="P:post-transcriptional regulation of gene expression"/>
    <property type="evidence" value="ECO:0007669"/>
    <property type="project" value="TreeGrafter"/>
</dbReference>
<feature type="compositionally biased region" description="Low complexity" evidence="5">
    <location>
        <begin position="485"/>
        <end position="502"/>
    </location>
</feature>
<dbReference type="FunFam" id="1.25.10.10:FF:000237">
    <property type="entry name" value="Pumilio homolog 9"/>
    <property type="match status" value="1"/>
</dbReference>
<proteinExistence type="predicted"/>
<dbReference type="InParanoid" id="A0A136JIA8"/>
<dbReference type="AlphaFoldDB" id="A0A136JIA8"/>
<dbReference type="CDD" id="cd07920">
    <property type="entry name" value="Pumilio"/>
    <property type="match status" value="1"/>
</dbReference>
<gene>
    <name evidence="7" type="ORF">Micbo1qcDRAFT_170638</name>
</gene>
<sequence>MSAQSQYKMQLLEKKKLEYERLREQKRRFEAEMQKLDQQQLREEYDIAQMQEDLGRGNTLTITGHQSEPTTPPEYRETSFGFPTAFSRPNRYSMSSLASPPGLFNRSSRPGSQLTSPPSGLSQSQSQARFSYGDYLPSHSMPTTRRNSDDEAKEEAFRQDPSSRRSGNALNRYSMPVTRRGNLYDNIDQTNAAGFLFRDDEAGADPHRYSAIDTSADDGYPGAYQKKNNSNKMPSSTAAMDLATQRAGGESTSSGWGTMSRHRQQQSLSGSNSAQASTAEARVPGQTTSSDMSSLAPRPGRHPVDMSQYRDTSNDNAAATPLSPTSKQVMATPPRLQSSHSSSEIATIKSTNAILNPNAHALQHLHNHNASIGRIPPGAVKRHSRELSSEGHVAVTQPGGYPSIQSQLHANAPSFGPSMTSQAPAQAATGSTPPVSGAGSPGQYPPYYAGPGYVPGMSGNGYGMSFLPMAMQNMNLNSGYHPGYPGYAPGYPTAQQQQQQQPPQQPRDSQQRVIQARRAQDNEAAIKYQNKPFEECIGEIYEMAKDQHGCRYLQKQLEARNPEQIHLIWKETNPHIVELMTDPFGNYLCQKLLEFCDDNERTVLIQNASHSMVDIALNQHGTRALQKMIEFVSSPVQVDLIIQALQRDVVSMIKDLNGNHVIQKCLNKLTSADAEFIFSAVGGNCIEVGTHRHGCCVLQRCIDHASGPQKTWLVARITDAALQLVQDPFGNYVVQYIIDLNEPSFTEPIVQNFLGQIGDLSRHKFSSNVIEKCLRCATEPSTDAMVRELLNSGEMDKLLRDSFGNYVVQTALEHSSYSMKPQLADVIRPLLPSIRSTPYGRRLQAKIQAYDSHSRSTSSSGQVTPADSTQGQIPLRTPAHNRGMPNSSNGHGNGYSGGMHSGRGQNHYNTNVNMPPQSSRANSYQSYGGNSNTPSGPAQNGTEGQFF</sequence>
<evidence type="ECO:0000256" key="1">
    <source>
        <dbReference type="ARBA" id="ARBA00022737"/>
    </source>
</evidence>
<name>A0A136JIA8_9PEZI</name>
<dbReference type="GO" id="GO:0005737">
    <property type="term" value="C:cytoplasm"/>
    <property type="evidence" value="ECO:0007669"/>
    <property type="project" value="TreeGrafter"/>
</dbReference>
<organism evidence="7 8">
    <name type="scientific">Microdochium bolleyi</name>
    <dbReference type="NCBI Taxonomy" id="196109"/>
    <lineage>
        <taxon>Eukaryota</taxon>
        <taxon>Fungi</taxon>
        <taxon>Dikarya</taxon>
        <taxon>Ascomycota</taxon>
        <taxon>Pezizomycotina</taxon>
        <taxon>Sordariomycetes</taxon>
        <taxon>Xylariomycetidae</taxon>
        <taxon>Xylariales</taxon>
        <taxon>Microdochiaceae</taxon>
        <taxon>Microdochium</taxon>
    </lineage>
</organism>
<feature type="repeat" description="Pumilio" evidence="3">
    <location>
        <begin position="680"/>
        <end position="715"/>
    </location>
</feature>
<feature type="region of interest" description="Disordered" evidence="5">
    <location>
        <begin position="207"/>
        <end position="341"/>
    </location>
</feature>
<dbReference type="PROSITE" id="PS50302">
    <property type="entry name" value="PUM"/>
    <property type="match status" value="8"/>
</dbReference>
<feature type="repeat" description="Pumilio" evidence="3">
    <location>
        <begin position="571"/>
        <end position="606"/>
    </location>
</feature>
<feature type="compositionally biased region" description="Polar residues" evidence="5">
    <location>
        <begin position="226"/>
        <end position="238"/>
    </location>
</feature>
<feature type="repeat" description="Pumilio" evidence="3">
    <location>
        <begin position="788"/>
        <end position="825"/>
    </location>
</feature>
<dbReference type="InterPro" id="IPR011989">
    <property type="entry name" value="ARM-like"/>
</dbReference>
<feature type="domain" description="PUM-HD" evidence="6">
    <location>
        <begin position="509"/>
        <end position="851"/>
    </location>
</feature>
<feature type="compositionally biased region" description="Polar residues" evidence="5">
    <location>
        <begin position="265"/>
        <end position="278"/>
    </location>
</feature>
<feature type="compositionally biased region" description="Polar residues" evidence="5">
    <location>
        <begin position="855"/>
        <end position="872"/>
    </location>
</feature>
<evidence type="ECO:0000313" key="7">
    <source>
        <dbReference type="EMBL" id="KXJ96878.1"/>
    </source>
</evidence>
<dbReference type="PANTHER" id="PTHR12537">
    <property type="entry name" value="RNA BINDING PROTEIN PUMILIO-RELATED"/>
    <property type="match status" value="1"/>
</dbReference>
<feature type="repeat" description="Pumilio" evidence="3">
    <location>
        <begin position="607"/>
        <end position="643"/>
    </location>
</feature>
<dbReference type="PANTHER" id="PTHR12537:SF13">
    <property type="entry name" value="PUMILIO HOMOLOGY DOMAIN FAMILY MEMBER 4"/>
    <property type="match status" value="1"/>
</dbReference>
<accession>A0A136JIA8</accession>
<feature type="compositionally biased region" description="Polar residues" evidence="5">
    <location>
        <begin position="906"/>
        <end position="947"/>
    </location>
</feature>
<dbReference type="InterPro" id="IPR016024">
    <property type="entry name" value="ARM-type_fold"/>
</dbReference>
<dbReference type="InterPro" id="IPR001313">
    <property type="entry name" value="Pumilio_RNA-bd_rpt"/>
</dbReference>
<keyword evidence="8" id="KW-1185">Reference proteome</keyword>
<feature type="repeat" description="Pumilio" evidence="3">
    <location>
        <begin position="716"/>
        <end position="751"/>
    </location>
</feature>
<evidence type="ECO:0000313" key="8">
    <source>
        <dbReference type="Proteomes" id="UP000070501"/>
    </source>
</evidence>
<dbReference type="Pfam" id="PF00806">
    <property type="entry name" value="PUF"/>
    <property type="match status" value="8"/>
</dbReference>
<keyword evidence="1" id="KW-0677">Repeat</keyword>
<feature type="coiled-coil region" evidence="4">
    <location>
        <begin position="12"/>
        <end position="42"/>
    </location>
</feature>
<dbReference type="SMART" id="SM00025">
    <property type="entry name" value="Pumilio"/>
    <property type="match status" value="8"/>
</dbReference>
<feature type="compositionally biased region" description="Polar residues" evidence="5">
    <location>
        <begin position="417"/>
        <end position="434"/>
    </location>
</feature>